<organism evidence="2 3">
    <name type="scientific">Rubroshorea leprosula</name>
    <dbReference type="NCBI Taxonomy" id="152421"/>
    <lineage>
        <taxon>Eukaryota</taxon>
        <taxon>Viridiplantae</taxon>
        <taxon>Streptophyta</taxon>
        <taxon>Embryophyta</taxon>
        <taxon>Tracheophyta</taxon>
        <taxon>Spermatophyta</taxon>
        <taxon>Magnoliopsida</taxon>
        <taxon>eudicotyledons</taxon>
        <taxon>Gunneridae</taxon>
        <taxon>Pentapetalae</taxon>
        <taxon>rosids</taxon>
        <taxon>malvids</taxon>
        <taxon>Malvales</taxon>
        <taxon>Dipterocarpaceae</taxon>
        <taxon>Rubroshorea</taxon>
    </lineage>
</organism>
<dbReference type="EMBL" id="BPVZ01000058">
    <property type="protein sequence ID" value="GKV21554.1"/>
    <property type="molecule type" value="Genomic_DNA"/>
</dbReference>
<evidence type="ECO:0000313" key="2">
    <source>
        <dbReference type="EMBL" id="GKV21554.1"/>
    </source>
</evidence>
<protein>
    <submittedName>
        <fullName evidence="2">Uncharacterized protein</fullName>
    </submittedName>
</protein>
<dbReference type="Proteomes" id="UP001054252">
    <property type="component" value="Unassembled WGS sequence"/>
</dbReference>
<gene>
    <name evidence="2" type="ORF">SLEP1_g31524</name>
</gene>
<accession>A0AAV5KAJ6</accession>
<comment type="caution">
    <text evidence="2">The sequence shown here is derived from an EMBL/GenBank/DDBJ whole genome shotgun (WGS) entry which is preliminary data.</text>
</comment>
<sequence length="59" mass="6978">MLENSGNEFENENKFKFNISKNSDSIQRWSSESLWTKVFIIIVIIIIILLEQSHPYYGI</sequence>
<keyword evidence="1" id="KW-1133">Transmembrane helix</keyword>
<evidence type="ECO:0000313" key="3">
    <source>
        <dbReference type="Proteomes" id="UP001054252"/>
    </source>
</evidence>
<keyword evidence="1" id="KW-0812">Transmembrane</keyword>
<keyword evidence="3" id="KW-1185">Reference proteome</keyword>
<proteinExistence type="predicted"/>
<dbReference type="AlphaFoldDB" id="A0AAV5KAJ6"/>
<feature type="transmembrane region" description="Helical" evidence="1">
    <location>
        <begin position="34"/>
        <end position="50"/>
    </location>
</feature>
<reference evidence="2 3" key="1">
    <citation type="journal article" date="2021" name="Commun. Biol.">
        <title>The genome of Shorea leprosula (Dipterocarpaceae) highlights the ecological relevance of drought in aseasonal tropical rainforests.</title>
        <authorList>
            <person name="Ng K.K.S."/>
            <person name="Kobayashi M.J."/>
            <person name="Fawcett J.A."/>
            <person name="Hatakeyama M."/>
            <person name="Paape T."/>
            <person name="Ng C.H."/>
            <person name="Ang C.C."/>
            <person name="Tnah L.H."/>
            <person name="Lee C.T."/>
            <person name="Nishiyama T."/>
            <person name="Sese J."/>
            <person name="O'Brien M.J."/>
            <person name="Copetti D."/>
            <person name="Mohd Noor M.I."/>
            <person name="Ong R.C."/>
            <person name="Putra M."/>
            <person name="Sireger I.Z."/>
            <person name="Indrioko S."/>
            <person name="Kosugi Y."/>
            <person name="Izuno A."/>
            <person name="Isagi Y."/>
            <person name="Lee S.L."/>
            <person name="Shimizu K.K."/>
        </authorList>
    </citation>
    <scope>NUCLEOTIDE SEQUENCE [LARGE SCALE GENOMIC DNA]</scope>
    <source>
        <strain evidence="2">214</strain>
    </source>
</reference>
<evidence type="ECO:0000256" key="1">
    <source>
        <dbReference type="SAM" id="Phobius"/>
    </source>
</evidence>
<keyword evidence="1" id="KW-0472">Membrane</keyword>
<name>A0AAV5KAJ6_9ROSI</name>